<dbReference type="GO" id="GO:0140078">
    <property type="term" value="F:class I DNA-(apurinic or apyrimidinic site) endonuclease activity"/>
    <property type="evidence" value="ECO:0007669"/>
    <property type="project" value="UniProtKB-EC"/>
</dbReference>
<dbReference type="GO" id="GO:0008311">
    <property type="term" value="F:double-stranded DNA 3'-5' DNA exonuclease activity"/>
    <property type="evidence" value="ECO:0007669"/>
    <property type="project" value="TreeGrafter"/>
</dbReference>
<name>A0AAJ0CNZ1_9HYPO</name>
<dbReference type="Gene3D" id="3.60.10.10">
    <property type="entry name" value="Endonuclease/exonuclease/phosphatase"/>
    <property type="match status" value="1"/>
</dbReference>
<feature type="binding site" evidence="7">
    <location>
        <position position="240"/>
    </location>
    <ligand>
        <name>Mg(2+)</name>
        <dbReference type="ChEBI" id="CHEBI:18420"/>
        <label>1</label>
    </ligand>
</feature>
<feature type="binding site" evidence="7">
    <location>
        <position position="242"/>
    </location>
    <ligand>
        <name>Mg(2+)</name>
        <dbReference type="ChEBI" id="CHEBI:18420"/>
        <label>1</label>
    </ligand>
</feature>
<gene>
    <name evidence="11" type="primary">APN2_1</name>
    <name evidence="11" type="ORF">QQS21_005794</name>
</gene>
<keyword evidence="3 7" id="KW-0479">Metal-binding</keyword>
<feature type="region of interest" description="Disordered" evidence="9">
    <location>
        <begin position="471"/>
        <end position="565"/>
    </location>
</feature>
<feature type="compositionally biased region" description="Polar residues" evidence="9">
    <location>
        <begin position="476"/>
        <end position="495"/>
    </location>
</feature>
<dbReference type="Pfam" id="PF03372">
    <property type="entry name" value="Exo_endo_phos"/>
    <property type="match status" value="1"/>
</dbReference>
<feature type="region of interest" description="Disordered" evidence="9">
    <location>
        <begin position="583"/>
        <end position="605"/>
    </location>
</feature>
<feature type="site" description="Important for catalytic activity" evidence="8">
    <location>
        <position position="328"/>
    </location>
</feature>
<dbReference type="PROSITE" id="PS51435">
    <property type="entry name" value="AP_NUCLEASE_F1_4"/>
    <property type="match status" value="1"/>
</dbReference>
<feature type="active site" description="Proton acceptor" evidence="6">
    <location>
        <position position="354"/>
    </location>
</feature>
<comment type="similarity">
    <text evidence="2">Belongs to the DNA repair enzymes AP/ExoA family.</text>
</comment>
<dbReference type="InterPro" id="IPR020847">
    <property type="entry name" value="AP_endonuclease_F1_BS"/>
</dbReference>
<keyword evidence="12" id="KW-1185">Reference proteome</keyword>
<dbReference type="PROSITE" id="PS00726">
    <property type="entry name" value="AP_NUCLEASE_F1_1"/>
    <property type="match status" value="1"/>
</dbReference>
<keyword evidence="11" id="KW-0540">Nuclease</keyword>
<feature type="binding site" evidence="7">
    <location>
        <position position="353"/>
    </location>
    <ligand>
        <name>Mg(2+)</name>
        <dbReference type="ChEBI" id="CHEBI:18420"/>
        <label>1</label>
    </ligand>
</feature>
<dbReference type="PANTHER" id="PTHR22748">
    <property type="entry name" value="AP ENDONUCLEASE"/>
    <property type="match status" value="1"/>
</dbReference>
<organism evidence="11 12">
    <name type="scientific">Conoideocrella luteorostrata</name>
    <dbReference type="NCBI Taxonomy" id="1105319"/>
    <lineage>
        <taxon>Eukaryota</taxon>
        <taxon>Fungi</taxon>
        <taxon>Dikarya</taxon>
        <taxon>Ascomycota</taxon>
        <taxon>Pezizomycotina</taxon>
        <taxon>Sordariomycetes</taxon>
        <taxon>Hypocreomycetidae</taxon>
        <taxon>Hypocreales</taxon>
        <taxon>Clavicipitaceae</taxon>
        <taxon>Conoideocrella</taxon>
    </lineage>
</organism>
<comment type="cofactor">
    <cofactor evidence="1">
        <name>Mn(2+)</name>
        <dbReference type="ChEBI" id="CHEBI:29035"/>
    </cofactor>
</comment>
<evidence type="ECO:0000256" key="8">
    <source>
        <dbReference type="PIRSR" id="PIRSR604808-3"/>
    </source>
</evidence>
<evidence type="ECO:0000256" key="6">
    <source>
        <dbReference type="PIRSR" id="PIRSR604808-1"/>
    </source>
</evidence>
<feature type="active site" description="Proton donor/acceptor" evidence="6">
    <location>
        <position position="240"/>
    </location>
</feature>
<dbReference type="InterPro" id="IPR020848">
    <property type="entry name" value="AP_endonuclease_F1_CS"/>
</dbReference>
<evidence type="ECO:0000256" key="7">
    <source>
        <dbReference type="PIRSR" id="PIRSR604808-2"/>
    </source>
</evidence>
<dbReference type="GO" id="GO:0003677">
    <property type="term" value="F:DNA binding"/>
    <property type="evidence" value="ECO:0007669"/>
    <property type="project" value="InterPro"/>
</dbReference>
<evidence type="ECO:0000259" key="10">
    <source>
        <dbReference type="Pfam" id="PF03372"/>
    </source>
</evidence>
<proteinExistence type="inferred from homology"/>
<dbReference type="InterPro" id="IPR005135">
    <property type="entry name" value="Endo/exonuclease/phosphatase"/>
</dbReference>
<feature type="binding site" evidence="7">
    <location>
        <position position="354"/>
    </location>
    <ligand>
        <name>Mg(2+)</name>
        <dbReference type="ChEBI" id="CHEBI:18420"/>
        <label>1</label>
    </ligand>
</feature>
<dbReference type="AlphaFoldDB" id="A0AAJ0CNZ1"/>
<evidence type="ECO:0000313" key="12">
    <source>
        <dbReference type="Proteomes" id="UP001251528"/>
    </source>
</evidence>
<dbReference type="GO" id="GO:0005634">
    <property type="term" value="C:nucleus"/>
    <property type="evidence" value="ECO:0007669"/>
    <property type="project" value="TreeGrafter"/>
</dbReference>
<evidence type="ECO:0000256" key="1">
    <source>
        <dbReference type="ARBA" id="ARBA00001936"/>
    </source>
</evidence>
<dbReference type="GO" id="GO:0006284">
    <property type="term" value="P:base-excision repair"/>
    <property type="evidence" value="ECO:0007669"/>
    <property type="project" value="TreeGrafter"/>
</dbReference>
<feature type="active site" evidence="6">
    <location>
        <position position="201"/>
    </location>
</feature>
<evidence type="ECO:0000256" key="9">
    <source>
        <dbReference type="SAM" id="MobiDB-lite"/>
    </source>
</evidence>
<feature type="compositionally biased region" description="Polar residues" evidence="9">
    <location>
        <begin position="583"/>
        <end position="600"/>
    </location>
</feature>
<comment type="cofactor">
    <cofactor evidence="7">
        <name>Mg(2+)</name>
        <dbReference type="ChEBI" id="CHEBI:18420"/>
    </cofactor>
    <cofactor evidence="7">
        <name>Mn(2+)</name>
        <dbReference type="ChEBI" id="CHEBI:29035"/>
    </cofactor>
    <text evidence="7">Probably binds two magnesium or manganese ions per subunit.</text>
</comment>
<keyword evidence="11" id="KW-0255">Endonuclease</keyword>
<sequence length="671" mass="74497">MPGLRFTTWNGRVWNSTRVSNIADICGSKWHKELVWIPAMAGPKDLPGLVVLFSRRAELWFVPQAMFDILKADIVVMQETKILRKDLQDDMVLVPGWDVFFSLPKYKKGENVLMSAKYQYFRKYHARTPTAPCRYMHASTAETRTANLPTRLHRLFRRRHLQRPSEPRESLLSGVVDDAVLDSEGRCVILEFPAFILLGVYSPASRDVNRDEFRTRFFEALDVRIRNLIAMGKQVILMGDLNVIRSEMESTNVLESLQKENMTLEEWMSMPTRRLIFEGCVSGPRDEGRETPVLWDLCRSFHPKRLGMNTCWDTKRNPRPANNGSRIDYILCSDGLRGWFTAADIQEGLMGSDHCPVFATLSDLVTITNIAANNTNTAANNTNTTTTTRHGGNQAQASLLDLMNPPGMFEHGQHVRELGPRDVLPLSARLIPAFDGRQSIRDMFSKKARARPIRDAPSAEPTTHACHVAEALDPTPGTNTAEHITSANHPVNSQHFESRRRPSESLALSNQLIRSKSGAGPNVAKPSPSSGSAPAPNPPKQKPSLDSNATHLKDTRSGAASTPNSQKTLNAFFKSVSQLPAASSALDSTPTSHPPHQQQDSSDRVFDPIQNKESWSKLLGKRLVPRCEHAEPCISLVTKKPGVDRSTFVLGLSGPRATKKRGLSGAVAPLS</sequence>
<dbReference type="GO" id="GO:0008081">
    <property type="term" value="F:phosphoric diester hydrolase activity"/>
    <property type="evidence" value="ECO:0007669"/>
    <property type="project" value="TreeGrafter"/>
</dbReference>
<keyword evidence="7" id="KW-0464">Manganese</keyword>
<dbReference type="GO" id="GO:0046872">
    <property type="term" value="F:metal ion binding"/>
    <property type="evidence" value="ECO:0007669"/>
    <property type="project" value="UniProtKB-KW"/>
</dbReference>
<feature type="site" description="Transition state stabilizer" evidence="8">
    <location>
        <position position="242"/>
    </location>
</feature>
<keyword evidence="11" id="KW-0456">Lyase</keyword>
<dbReference type="SUPFAM" id="SSF56219">
    <property type="entry name" value="DNase I-like"/>
    <property type="match status" value="1"/>
</dbReference>
<feature type="domain" description="Endonuclease/exonuclease/phosphatase" evidence="10">
    <location>
        <begin position="71"/>
        <end position="354"/>
    </location>
</feature>
<reference evidence="11" key="1">
    <citation type="submission" date="2023-06" db="EMBL/GenBank/DDBJ databases">
        <title>Conoideocrella luteorostrata (Hypocreales: Clavicipitaceae), a potential biocontrol fungus for elongate hemlock scale in United States Christmas tree production areas.</title>
        <authorList>
            <person name="Barrett H."/>
            <person name="Lovett B."/>
            <person name="Macias A.M."/>
            <person name="Stajich J.E."/>
            <person name="Kasson M.T."/>
        </authorList>
    </citation>
    <scope>NUCLEOTIDE SEQUENCE</scope>
    <source>
        <strain evidence="11">ARSEF 14590</strain>
    </source>
</reference>
<comment type="caution">
    <text evidence="11">The sequence shown here is derived from an EMBL/GenBank/DDBJ whole genome shotgun (WGS) entry which is preliminary data.</text>
</comment>
<dbReference type="InterPro" id="IPR036691">
    <property type="entry name" value="Endo/exonu/phosph_ase_sf"/>
</dbReference>
<feature type="site" description="Interaction with DNA substrate" evidence="8">
    <location>
        <position position="354"/>
    </location>
</feature>
<accession>A0AAJ0CNZ1</accession>
<feature type="binding site" evidence="7">
    <location>
        <position position="79"/>
    </location>
    <ligand>
        <name>Mg(2+)</name>
        <dbReference type="ChEBI" id="CHEBI:18420"/>
        <label>1</label>
    </ligand>
</feature>
<evidence type="ECO:0000256" key="3">
    <source>
        <dbReference type="ARBA" id="ARBA00022723"/>
    </source>
</evidence>
<evidence type="ECO:0000256" key="2">
    <source>
        <dbReference type="ARBA" id="ARBA00007092"/>
    </source>
</evidence>
<dbReference type="PANTHER" id="PTHR22748:SF4">
    <property type="entry name" value="DNA-(APURINIC OR APYRIMIDINIC SITE) ENDONUCLEASE 2"/>
    <property type="match status" value="1"/>
</dbReference>
<evidence type="ECO:0000256" key="5">
    <source>
        <dbReference type="ARBA" id="ARBA00022842"/>
    </source>
</evidence>
<evidence type="ECO:0000256" key="4">
    <source>
        <dbReference type="ARBA" id="ARBA00022801"/>
    </source>
</evidence>
<evidence type="ECO:0000313" key="11">
    <source>
        <dbReference type="EMBL" id="KAK2598083.1"/>
    </source>
</evidence>
<keyword evidence="4" id="KW-0378">Hydrolase</keyword>
<dbReference type="InterPro" id="IPR004808">
    <property type="entry name" value="AP_endonuc_1"/>
</dbReference>
<dbReference type="EC" id="4.2.99.18" evidence="11"/>
<dbReference type="PROSITE" id="PS00728">
    <property type="entry name" value="AP_NUCLEASE_F1_3"/>
    <property type="match status" value="1"/>
</dbReference>
<dbReference type="Proteomes" id="UP001251528">
    <property type="component" value="Unassembled WGS sequence"/>
</dbReference>
<protein>
    <submittedName>
        <fullName evidence="11">Class II abasic (AP) endonuclease</fullName>
        <ecNumber evidence="11">4.2.99.18</ecNumber>
    </submittedName>
</protein>
<dbReference type="EMBL" id="JASWJB010000100">
    <property type="protein sequence ID" value="KAK2598083.1"/>
    <property type="molecule type" value="Genomic_DNA"/>
</dbReference>
<keyword evidence="5 7" id="KW-0460">Magnesium</keyword>